<evidence type="ECO:0000256" key="3">
    <source>
        <dbReference type="ARBA" id="ARBA00022630"/>
    </source>
</evidence>
<evidence type="ECO:0000256" key="4">
    <source>
        <dbReference type="ARBA" id="ARBA00022827"/>
    </source>
</evidence>
<dbReference type="RefSeq" id="WP_075150294.1">
    <property type="nucleotide sequence ID" value="NZ_CP018820.1"/>
</dbReference>
<proteinExistence type="inferred from homology"/>
<dbReference type="InterPro" id="IPR013786">
    <property type="entry name" value="AcylCoA_DH/ox_N"/>
</dbReference>
<keyword evidence="12" id="KW-1185">Reference proteome</keyword>
<dbReference type="SUPFAM" id="SSF56645">
    <property type="entry name" value="Acyl-CoA dehydrogenase NM domain-like"/>
    <property type="match status" value="1"/>
</dbReference>
<protein>
    <submittedName>
        <fullName evidence="10">Acyl-CoA dehydrogenase</fullName>
    </submittedName>
</protein>
<dbReference type="PANTHER" id="PTHR43292">
    <property type="entry name" value="ACYL-COA DEHYDROGENASE"/>
    <property type="match status" value="1"/>
</dbReference>
<keyword evidence="5 6" id="KW-0560">Oxidoreductase</keyword>
<dbReference type="GeneID" id="44131026"/>
<feature type="domain" description="Acyl-CoA oxidase/dehydrogenase middle" evidence="8">
    <location>
        <begin position="122"/>
        <end position="216"/>
    </location>
</feature>
<keyword evidence="4 6" id="KW-0274">FAD</keyword>
<comment type="similarity">
    <text evidence="2 6">Belongs to the acyl-CoA dehydrogenase family.</text>
</comment>
<dbReference type="InterPro" id="IPR037069">
    <property type="entry name" value="AcylCoA_DH/ox_N_sf"/>
</dbReference>
<dbReference type="EMBL" id="QQWO01000015">
    <property type="protein sequence ID" value="RSV00718.1"/>
    <property type="molecule type" value="Genomic_DNA"/>
</dbReference>
<dbReference type="OrthoDB" id="9780544at2"/>
<dbReference type="PANTHER" id="PTHR43292:SF4">
    <property type="entry name" value="ACYL-COA DEHYDROGENASE FADE34"/>
    <property type="match status" value="1"/>
</dbReference>
<accession>A0A1L6J5C2</accession>
<dbReference type="GO" id="GO:0016627">
    <property type="term" value="F:oxidoreductase activity, acting on the CH-CH group of donors"/>
    <property type="evidence" value="ECO:0007669"/>
    <property type="project" value="InterPro"/>
</dbReference>
<evidence type="ECO:0000313" key="10">
    <source>
        <dbReference type="EMBL" id="APR51105.1"/>
    </source>
</evidence>
<dbReference type="SUPFAM" id="SSF47203">
    <property type="entry name" value="Acyl-CoA dehydrogenase C-terminal domain-like"/>
    <property type="match status" value="1"/>
</dbReference>
<evidence type="ECO:0000313" key="12">
    <source>
        <dbReference type="Proteomes" id="UP000185161"/>
    </source>
</evidence>
<dbReference type="Gene3D" id="1.10.540.10">
    <property type="entry name" value="Acyl-CoA dehydrogenase/oxidase, N-terminal domain"/>
    <property type="match status" value="1"/>
</dbReference>
<dbReference type="InterPro" id="IPR046373">
    <property type="entry name" value="Acyl-CoA_Oxase/DH_mid-dom_sf"/>
</dbReference>
<dbReference type="InterPro" id="IPR036250">
    <property type="entry name" value="AcylCo_DH-like_C"/>
</dbReference>
<evidence type="ECO:0000313" key="13">
    <source>
        <dbReference type="Proteomes" id="UP000286681"/>
    </source>
</evidence>
<reference evidence="11 13" key="3">
    <citation type="submission" date="2018-07" db="EMBL/GenBank/DDBJ databases">
        <title>Genomic and Epidemiologic Investigation of an Indolent Hospital Outbreak.</title>
        <authorList>
            <person name="Johnson R.C."/>
            <person name="Deming C."/>
            <person name="Conlan S."/>
            <person name="Zellmer C.J."/>
            <person name="Michelin A.V."/>
            <person name="Lee-Lin S."/>
            <person name="Thomas P.J."/>
            <person name="Park M."/>
            <person name="Weingarten R.A."/>
            <person name="Less J."/>
            <person name="Dekker J.P."/>
            <person name="Frank K.M."/>
            <person name="Musser K.A."/>
            <person name="Mcquiston J.R."/>
            <person name="Henderson D.K."/>
            <person name="Lau A.F."/>
            <person name="Palmore T.N."/>
            <person name="Segre J.A."/>
        </authorList>
    </citation>
    <scope>NUCLEOTIDE SEQUENCE [LARGE SCALE GENOMIC DNA]</scope>
    <source>
        <strain evidence="11 13">SK-NIH.Env10_0317</strain>
    </source>
</reference>
<dbReference type="InterPro" id="IPR009075">
    <property type="entry name" value="AcylCo_DH/oxidase_C"/>
</dbReference>
<evidence type="ECO:0000256" key="6">
    <source>
        <dbReference type="RuleBase" id="RU362125"/>
    </source>
</evidence>
<dbReference type="Gene3D" id="1.20.140.10">
    <property type="entry name" value="Butyryl-CoA Dehydrogenase, subunit A, domain 3"/>
    <property type="match status" value="1"/>
</dbReference>
<gene>
    <name evidence="10" type="ORF">BRX40_00455</name>
    <name evidence="11" type="ORF">CA257_16715</name>
</gene>
<reference evidence="12" key="2">
    <citation type="submission" date="2016-12" db="EMBL/GenBank/DDBJ databases">
        <title>Whole genome sequencing of Sphingomonas sp. ABOJV.</title>
        <authorList>
            <person name="Conlan S."/>
            <person name="Thomas P.J."/>
            <person name="Mullikin J."/>
            <person name="Palmore T.N."/>
            <person name="Frank K.M."/>
            <person name="Segre J.A."/>
        </authorList>
    </citation>
    <scope>NUCLEOTIDE SEQUENCE [LARGE SCALE GENOMIC DNA]</scope>
    <source>
        <strain evidence="12">ABOJV</strain>
    </source>
</reference>
<organism evidence="10 12">
    <name type="scientific">Sphingomonas koreensis</name>
    <dbReference type="NCBI Taxonomy" id="93064"/>
    <lineage>
        <taxon>Bacteria</taxon>
        <taxon>Pseudomonadati</taxon>
        <taxon>Pseudomonadota</taxon>
        <taxon>Alphaproteobacteria</taxon>
        <taxon>Sphingomonadales</taxon>
        <taxon>Sphingomonadaceae</taxon>
        <taxon>Sphingomonas</taxon>
    </lineage>
</organism>
<dbReference type="STRING" id="93064.BRX40_00455"/>
<keyword evidence="3 6" id="KW-0285">Flavoprotein</keyword>
<dbReference type="InterPro" id="IPR006091">
    <property type="entry name" value="Acyl-CoA_Oxase/DH_mid-dom"/>
</dbReference>
<dbReference type="AlphaFoldDB" id="A0A1L6J5C2"/>
<evidence type="ECO:0000313" key="11">
    <source>
        <dbReference type="EMBL" id="RSV00718.1"/>
    </source>
</evidence>
<dbReference type="Proteomes" id="UP000185161">
    <property type="component" value="Chromosome"/>
</dbReference>
<dbReference type="EMBL" id="CP018820">
    <property type="protein sequence ID" value="APR51105.1"/>
    <property type="molecule type" value="Genomic_DNA"/>
</dbReference>
<feature type="domain" description="Acyl-CoA dehydrogenase/oxidase N-terminal" evidence="9">
    <location>
        <begin position="4"/>
        <end position="118"/>
    </location>
</feature>
<dbReference type="Gene3D" id="2.40.110.10">
    <property type="entry name" value="Butyryl-CoA Dehydrogenase, subunit A, domain 2"/>
    <property type="match status" value="1"/>
</dbReference>
<dbReference type="Pfam" id="PF00441">
    <property type="entry name" value="Acyl-CoA_dh_1"/>
    <property type="match status" value="1"/>
</dbReference>
<dbReference type="FunFam" id="2.40.110.10:FF:000011">
    <property type="entry name" value="Acyl-CoA dehydrogenase FadE34"/>
    <property type="match status" value="1"/>
</dbReference>
<dbReference type="InterPro" id="IPR052161">
    <property type="entry name" value="Mycobact_Acyl-CoA_DH"/>
</dbReference>
<evidence type="ECO:0000256" key="1">
    <source>
        <dbReference type="ARBA" id="ARBA00001974"/>
    </source>
</evidence>
<evidence type="ECO:0000259" key="9">
    <source>
        <dbReference type="Pfam" id="PF02771"/>
    </source>
</evidence>
<reference evidence="10" key="1">
    <citation type="submission" date="2016-12" db="EMBL/GenBank/DDBJ databases">
        <title>Whole genome sequencing of Sphingomonas koreensis.</title>
        <authorList>
            <person name="Conlan S."/>
            <person name="Thomas P.J."/>
            <person name="Mullikin J."/>
            <person name="Palmore T.N."/>
            <person name="Frank K.M."/>
            <person name="Segre J.A."/>
        </authorList>
    </citation>
    <scope>NUCLEOTIDE SEQUENCE</scope>
    <source>
        <strain evidence="10">ABOJV</strain>
    </source>
</reference>
<dbReference type="Proteomes" id="UP000286681">
    <property type="component" value="Unassembled WGS sequence"/>
</dbReference>
<dbReference type="KEGG" id="skr:BRX40_00455"/>
<dbReference type="GO" id="GO:0005886">
    <property type="term" value="C:plasma membrane"/>
    <property type="evidence" value="ECO:0007669"/>
    <property type="project" value="TreeGrafter"/>
</dbReference>
<dbReference type="InterPro" id="IPR009100">
    <property type="entry name" value="AcylCoA_DH/oxidase_NM_dom_sf"/>
</dbReference>
<evidence type="ECO:0000256" key="2">
    <source>
        <dbReference type="ARBA" id="ARBA00009347"/>
    </source>
</evidence>
<dbReference type="GO" id="GO:0050660">
    <property type="term" value="F:flavin adenine dinucleotide binding"/>
    <property type="evidence" value="ECO:0007669"/>
    <property type="project" value="InterPro"/>
</dbReference>
<evidence type="ECO:0000256" key="5">
    <source>
        <dbReference type="ARBA" id="ARBA00023002"/>
    </source>
</evidence>
<name>A0A1L6J5C2_9SPHN</name>
<evidence type="ECO:0000259" key="8">
    <source>
        <dbReference type="Pfam" id="PF02770"/>
    </source>
</evidence>
<comment type="cofactor">
    <cofactor evidence="1 6">
        <name>FAD</name>
        <dbReference type="ChEBI" id="CHEBI:57692"/>
    </cofactor>
</comment>
<sequence>MSDLNAFRSQVRTWLAGHAAEFGVEARRGLGEADDLALARRWQRTKYDAGYAGISWPKPYGGAGLSELEQAIFAEEEAKFNFGTSYFGISLGQPIPVMLKYAAEDLRQRFAHPALKGEEIWCQLFSEPAAGSDLAGIRLRAVRDGDDWVLNGQKLWTSWAQYSDYGVIVTRTDPTVAKHKGLTYFWLDMKTPGITVRPVRLANGEEDVNEVFFDEVRIPDSQRLGPVGGGFGVAIDTLMIERYSAADEAGFGPALDSFVSLAKATTIDGKPAIEDGRTRREIANAFRQQRALVAIRTKTFMALQEGAEPGAEGSIHKLVSMRLRQRLSAAAMDLKGAMGAELDPHAFPKDDWAHSWLTVPTLRIAGGADEMLLNTIAERLLGLPQDYRPDKAVPFDQIQPSR</sequence>
<dbReference type="Pfam" id="PF02771">
    <property type="entry name" value="Acyl-CoA_dh_N"/>
    <property type="match status" value="1"/>
</dbReference>
<evidence type="ECO:0000259" key="7">
    <source>
        <dbReference type="Pfam" id="PF00441"/>
    </source>
</evidence>
<dbReference type="Pfam" id="PF02770">
    <property type="entry name" value="Acyl-CoA_dh_M"/>
    <property type="match status" value="1"/>
</dbReference>
<feature type="domain" description="Acyl-CoA dehydrogenase/oxidase C-terminal" evidence="7">
    <location>
        <begin position="228"/>
        <end position="381"/>
    </location>
</feature>